<dbReference type="Pfam" id="PF00583">
    <property type="entry name" value="Acetyltransf_1"/>
    <property type="match status" value="1"/>
</dbReference>
<sequence>MDNLKYIYGGRELLEFVKPMWNKLNNYHKDNSINFKSHFESLSFEIKLKKFEAYSNLEIMVILVKNLSKDTYLGYSISTVTKDKVGEIDSIYVDQDYRKYGIGKRLMNESIAWLNLKNVNKKILYVAKGNENVFDFYGKCGFYPKMILLEEI</sequence>
<reference evidence="2 3" key="1">
    <citation type="submission" date="2021-03" db="EMBL/GenBank/DDBJ databases">
        <title>Genomic Encyclopedia of Type Strains, Phase IV (KMG-IV): sequencing the most valuable type-strain genomes for metagenomic binning, comparative biology and taxonomic classification.</title>
        <authorList>
            <person name="Goeker M."/>
        </authorList>
    </citation>
    <scope>NUCLEOTIDE SEQUENCE [LARGE SCALE GENOMIC DNA]</scope>
    <source>
        <strain evidence="2 3">DSM 27512</strain>
    </source>
</reference>
<evidence type="ECO:0000259" key="1">
    <source>
        <dbReference type="PROSITE" id="PS51186"/>
    </source>
</evidence>
<accession>A0ABS4KLD5</accession>
<comment type="caution">
    <text evidence="2">The sequence shown here is derived from an EMBL/GenBank/DDBJ whole genome shotgun (WGS) entry which is preliminary data.</text>
</comment>
<dbReference type="Gene3D" id="3.40.630.30">
    <property type="match status" value="1"/>
</dbReference>
<dbReference type="RefSeq" id="WP_209661634.1">
    <property type="nucleotide sequence ID" value="NZ_JAGGLI010000033.1"/>
</dbReference>
<dbReference type="Proteomes" id="UP001314903">
    <property type="component" value="Unassembled WGS sequence"/>
</dbReference>
<evidence type="ECO:0000313" key="2">
    <source>
        <dbReference type="EMBL" id="MBP2028584.1"/>
    </source>
</evidence>
<dbReference type="EMBL" id="JAGGLI010000033">
    <property type="protein sequence ID" value="MBP2028584.1"/>
    <property type="molecule type" value="Genomic_DNA"/>
</dbReference>
<evidence type="ECO:0000313" key="3">
    <source>
        <dbReference type="Proteomes" id="UP001314903"/>
    </source>
</evidence>
<dbReference type="CDD" id="cd04301">
    <property type="entry name" value="NAT_SF"/>
    <property type="match status" value="1"/>
</dbReference>
<proteinExistence type="predicted"/>
<protein>
    <submittedName>
        <fullName evidence="2">Ribosomal protein S18 acetylase RimI-like enzyme</fullName>
    </submittedName>
</protein>
<dbReference type="PROSITE" id="PS51186">
    <property type="entry name" value="GNAT"/>
    <property type="match status" value="1"/>
</dbReference>
<name>A0ABS4KLD5_9FIRM</name>
<feature type="domain" description="N-acetyltransferase" evidence="1">
    <location>
        <begin position="11"/>
        <end position="152"/>
    </location>
</feature>
<gene>
    <name evidence="2" type="ORF">J2Z35_002414</name>
</gene>
<organism evidence="2 3">
    <name type="scientific">Acetoanaerobium pronyense</name>
    <dbReference type="NCBI Taxonomy" id="1482736"/>
    <lineage>
        <taxon>Bacteria</taxon>
        <taxon>Bacillati</taxon>
        <taxon>Bacillota</taxon>
        <taxon>Clostridia</taxon>
        <taxon>Peptostreptococcales</taxon>
        <taxon>Filifactoraceae</taxon>
        <taxon>Acetoanaerobium</taxon>
    </lineage>
</organism>
<dbReference type="SUPFAM" id="SSF55729">
    <property type="entry name" value="Acyl-CoA N-acyltransferases (Nat)"/>
    <property type="match status" value="1"/>
</dbReference>
<dbReference type="InterPro" id="IPR000182">
    <property type="entry name" value="GNAT_dom"/>
</dbReference>
<keyword evidence="3" id="KW-1185">Reference proteome</keyword>
<dbReference type="InterPro" id="IPR016181">
    <property type="entry name" value="Acyl_CoA_acyltransferase"/>
</dbReference>